<name>A0A2T9Y4R6_9FUNG</name>
<gene>
    <name evidence="1" type="ORF">BB559_006111</name>
</gene>
<comment type="caution">
    <text evidence="1">The sequence shown here is derived from an EMBL/GenBank/DDBJ whole genome shotgun (WGS) entry which is preliminary data.</text>
</comment>
<sequence>MIPLIISTLINRSKFSFTNFNSLTKNWVSLSKTNTLNRNNRIFKNIVFQKKLYTQIAKTYNKNQLFRKQRNNDPQHKFYKSIRVYSSFLEISVEKTLENQTEFNIESCKALIDIWLLFVSKRKKENDKIKYFLDKAKEQGNELNEDLKQLISNKDLENTFYIFSLWAVSGVDSNIDFVSFLQSATKSKSQLETETLKGNKTLEQINFTGNKAHQESLNLYINILRRLGVYEELLSNEIWMAYMLNIIKTQNNLKAFDLISKYLMTFCIQTVSFGQLLNLYDTLTTLFIKNYNQTTSETENDITKNDETIKDNNYRRKRILEINSIFSDFLWSWLIQRNYIHNPETMHIVYFIIVKSYYPEDIAVILDKLLFVYKDKIKITYNLKENSNILKCVSTFLLLLHKKNGEIYERELNKWWFLITKVYDENDIMEIISDSNRRKNDRIFLESLGTTKTSKENQSDFFLQNIKINDLSQKIIEFILNSSSGNSHPFFLNKNFFSGIAKLLEFRTLKILAGCVFSKMNMSLKRLFFIPIFNTLQNGNNLKIIFSSLGEGNKNNSLVQDFRRESNYSGINFLIGEDLVDGKQNPYVMEYVFIFLYHSYAHINLYRRKILVDFLKSTEHINKNIVSAVLWRYFSSITFCKSNPNIQKRVEESIYCMKVLDKLVKPEDRLYFSDFVLRVLRKMVPISNMKDHLKFFMNNFVLTESVLQMNRSFMGTSTHKSHQLYGFLYNIKSIENMNISLITLGKDGKFNPWETWVVFSMISSLKYFGYSRQTEALVMLFEGICNICNEKDEAMIHPELLMGMSSVLFDNLGFDEKFKADEIHRVWDILVSYTEALEARRITEFLNIKDSYVINQNVANSYLEAILRKGDVECAVYLAIFELPETIKYTPDGTTFGIIISFLYKHAIAKKNKRFSRYLYEMYIHYAHPRSIDYSLFFLKSPQIAKIISDIESRYTFDTDTSS</sequence>
<dbReference type="EMBL" id="MBFT01000767">
    <property type="protein sequence ID" value="PVU87303.1"/>
    <property type="molecule type" value="Genomic_DNA"/>
</dbReference>
<organism evidence="1 2">
    <name type="scientific">Furculomyces boomerangus</name>
    <dbReference type="NCBI Taxonomy" id="61424"/>
    <lineage>
        <taxon>Eukaryota</taxon>
        <taxon>Fungi</taxon>
        <taxon>Fungi incertae sedis</taxon>
        <taxon>Zoopagomycota</taxon>
        <taxon>Kickxellomycotina</taxon>
        <taxon>Harpellomycetes</taxon>
        <taxon>Harpellales</taxon>
        <taxon>Harpellaceae</taxon>
        <taxon>Furculomyces</taxon>
    </lineage>
</organism>
<accession>A0A2T9Y4R6</accession>
<evidence type="ECO:0000313" key="1">
    <source>
        <dbReference type="EMBL" id="PVU87303.1"/>
    </source>
</evidence>
<dbReference type="Proteomes" id="UP000245699">
    <property type="component" value="Unassembled WGS sequence"/>
</dbReference>
<reference evidence="1 2" key="1">
    <citation type="journal article" date="2018" name="MBio">
        <title>Comparative Genomics Reveals the Core Gene Toolbox for the Fungus-Insect Symbiosis.</title>
        <authorList>
            <person name="Wang Y."/>
            <person name="Stata M."/>
            <person name="Wang W."/>
            <person name="Stajich J.E."/>
            <person name="White M.M."/>
            <person name="Moncalvo J.M."/>
        </authorList>
    </citation>
    <scope>NUCLEOTIDE SEQUENCE [LARGE SCALE GENOMIC DNA]</scope>
    <source>
        <strain evidence="1 2">AUS-77-4</strain>
    </source>
</reference>
<evidence type="ECO:0000313" key="2">
    <source>
        <dbReference type="Proteomes" id="UP000245699"/>
    </source>
</evidence>
<dbReference type="OrthoDB" id="185373at2759"/>
<dbReference type="AlphaFoldDB" id="A0A2T9Y4R6"/>
<protein>
    <submittedName>
        <fullName evidence="1">Uncharacterized protein</fullName>
    </submittedName>
</protein>
<keyword evidence="2" id="KW-1185">Reference proteome</keyword>
<proteinExistence type="predicted"/>